<protein>
    <recommendedName>
        <fullName evidence="3">DUF72 domain-containing protein</fullName>
    </recommendedName>
</protein>
<accession>A0AAP7GUK9</accession>
<dbReference type="Proteomes" id="UP000092125">
    <property type="component" value="Unassembled WGS sequence"/>
</dbReference>
<dbReference type="SUPFAM" id="SSF117396">
    <property type="entry name" value="TM1631-like"/>
    <property type="match status" value="1"/>
</dbReference>
<dbReference type="Gene3D" id="3.20.20.410">
    <property type="entry name" value="Protein of unknown function UPF0759"/>
    <property type="match status" value="1"/>
</dbReference>
<dbReference type="PANTHER" id="PTHR30348:SF14">
    <property type="entry name" value="BLR8050 PROTEIN"/>
    <property type="match status" value="1"/>
</dbReference>
<evidence type="ECO:0000313" key="1">
    <source>
        <dbReference type="EMBL" id="OBU63021.1"/>
    </source>
</evidence>
<organism evidence="1 2">
    <name type="scientific">Stenotrophomonas maltophilia</name>
    <name type="common">Pseudomonas maltophilia</name>
    <name type="synonym">Xanthomonas maltophilia</name>
    <dbReference type="NCBI Taxonomy" id="40324"/>
    <lineage>
        <taxon>Bacteria</taxon>
        <taxon>Pseudomonadati</taxon>
        <taxon>Pseudomonadota</taxon>
        <taxon>Gammaproteobacteria</taxon>
        <taxon>Lysobacterales</taxon>
        <taxon>Lysobacteraceae</taxon>
        <taxon>Stenotrophomonas</taxon>
        <taxon>Stenotrophomonas maltophilia group</taxon>
    </lineage>
</organism>
<dbReference type="Pfam" id="PF01904">
    <property type="entry name" value="DUF72"/>
    <property type="match status" value="1"/>
</dbReference>
<evidence type="ECO:0008006" key="3">
    <source>
        <dbReference type="Google" id="ProtNLM"/>
    </source>
</evidence>
<reference evidence="1 2" key="1">
    <citation type="submission" date="2016-05" db="EMBL/GenBank/DDBJ databases">
        <title>Draft Genome Sequences of Stenotrophomonas maltophilia Strains Sm32COP, Sm41DVV, Sm46PAILV, SmF3, SmF22, SmSOFb1 and SmCVFa1, Isolated from Different Manures, in France.</title>
        <authorList>
            <person name="Nazaret S."/>
            <person name="Bodilis J."/>
        </authorList>
    </citation>
    <scope>NUCLEOTIDE SEQUENCE [LARGE SCALE GENOMIC DNA]</scope>
    <source>
        <strain evidence="1 2">Sm41DVV</strain>
    </source>
</reference>
<sequence>MSAGVEPHPAGTRIRIGCAGWSLSAADRSSFGGGDSLLQRYATRLSLVEINSSFYRPHLPQTYRRWAASVPDDFRFTVKMPRSISHEQRLRGAGPLLDPFLAAVEELGSRLGALLLQLPPSLAYEPQHVEPFLHDLRRRTRRQVACEPRHPSWFSAEVDALLAVHDIARVAADPARVAQAGEPGGARGWSYWRWHGQPDIYRSAYDETTLARLAGLLRDRARAGHCAWMILDNTAQGHAVSNALRLQALLGEHGHA</sequence>
<comment type="caution">
    <text evidence="1">The sequence shown here is derived from an EMBL/GenBank/DDBJ whole genome shotgun (WGS) entry which is preliminary data.</text>
</comment>
<gene>
    <name evidence="1" type="ORF">A9K56_05110</name>
</gene>
<dbReference type="InterPro" id="IPR036520">
    <property type="entry name" value="UPF0759_sf"/>
</dbReference>
<evidence type="ECO:0000313" key="2">
    <source>
        <dbReference type="Proteomes" id="UP000092125"/>
    </source>
</evidence>
<proteinExistence type="predicted"/>
<dbReference type="EMBL" id="LYVI01000002">
    <property type="protein sequence ID" value="OBU63021.1"/>
    <property type="molecule type" value="Genomic_DNA"/>
</dbReference>
<dbReference type="AlphaFoldDB" id="A0AAP7GUK9"/>
<dbReference type="RefSeq" id="WP_065181609.1">
    <property type="nucleotide sequence ID" value="NZ_LYVI01000002.1"/>
</dbReference>
<name>A0AAP7GUK9_STEMA</name>
<dbReference type="PANTHER" id="PTHR30348">
    <property type="entry name" value="UNCHARACTERIZED PROTEIN YECE"/>
    <property type="match status" value="1"/>
</dbReference>
<dbReference type="InterPro" id="IPR002763">
    <property type="entry name" value="DUF72"/>
</dbReference>